<proteinExistence type="inferred from homology"/>
<name>A0A8H8UK17_9HELO</name>
<dbReference type="Gene3D" id="1.50.10.160">
    <property type="match status" value="1"/>
</dbReference>
<dbReference type="InterPro" id="IPR008930">
    <property type="entry name" value="Terpenoid_cyclase/PrenylTrfase"/>
</dbReference>
<dbReference type="Gene3D" id="1.50.10.20">
    <property type="match status" value="1"/>
</dbReference>
<evidence type="ECO:0000313" key="2">
    <source>
        <dbReference type="EMBL" id="TVY48029.1"/>
    </source>
</evidence>
<sequence>MQKPIEEQARELVGFIARENFKSQGFGSLSPSVYDNAWISMVKKDIDGEMQYLFPEAVEFVKNSQLPDGSWPSNGSDLDGIMHMLAALLAMTVRVPSDAQLELTREELDLVCRCAKAKIALQKMFGHWDIQSADRVGFEILIPNLLRLLEERGTQFEFPAKEELFRLGDAKLRKLRPILESPVQTTLIHSLEAFVGTFDFDKVKHHQMPGGSMFGSPSSTAAFLMNSSVWNQKAEDYLRDVSRVQSPNQLVMGILLESGFTAQYFGEHDLEVIKKVLQTTLESQKGLTGFAPGCLPDADDTAKANAILIMLGEDPPLNQMLKEFEGEFCFLTYHRERNASITANCNILMCLLRSDNWVAYSKQIVKCATYISRSWFSGNMNDKWNVSVQYPRMLMAQALNLLLARLNEDMRGDISESHQLRQDIPAILNQIFAQTPVSQKQDGSWDSKPEVTAYAVLTLSPLVELPFNWLLREEGRAKIESGKAYLLSSQGCWTSGEYLWIEKVAFASSTLSKAYCIAALKGQGHSLPAITTKTSSDEKKALSKLKSLFGTLPLFSDMASFELDSCLLESQTYRSMLQEKSNMIFPPNEKTDDGKYMNYIPFTWIGCKNLRSTDVSGDTISDMIIISMLNFQVDAYMETVLERQYQGRLEELKQLSTISAHLFPR</sequence>
<dbReference type="GO" id="GO:0010333">
    <property type="term" value="F:terpene synthase activity"/>
    <property type="evidence" value="ECO:0007669"/>
    <property type="project" value="InterPro"/>
</dbReference>
<dbReference type="EMBL" id="QGMI01000063">
    <property type="protein sequence ID" value="TVY48029.1"/>
    <property type="molecule type" value="Genomic_DNA"/>
</dbReference>
<evidence type="ECO:0000256" key="1">
    <source>
        <dbReference type="ARBA" id="ARBA00006333"/>
    </source>
</evidence>
<keyword evidence="3" id="KW-1185">Reference proteome</keyword>
<reference evidence="2 3" key="1">
    <citation type="submission" date="2018-05" db="EMBL/GenBank/DDBJ databases">
        <title>Genome sequencing and assembly of the regulated plant pathogen Lachnellula willkommii and related sister species for the development of diagnostic species identification markers.</title>
        <authorList>
            <person name="Giroux E."/>
            <person name="Bilodeau G."/>
        </authorList>
    </citation>
    <scope>NUCLEOTIDE SEQUENCE [LARGE SCALE GENOMIC DNA]</scope>
    <source>
        <strain evidence="2 3">CBS 160.35</strain>
    </source>
</reference>
<dbReference type="GO" id="GO:0016102">
    <property type="term" value="P:diterpenoid biosynthetic process"/>
    <property type="evidence" value="ECO:0007669"/>
    <property type="project" value="TreeGrafter"/>
</dbReference>
<gene>
    <name evidence="2" type="primary">PaDC1</name>
    <name evidence="2" type="ORF">LOCC1_G001070</name>
</gene>
<accession>A0A8H8UK17</accession>
<organism evidence="2 3">
    <name type="scientific">Lachnellula occidentalis</name>
    <dbReference type="NCBI Taxonomy" id="215460"/>
    <lineage>
        <taxon>Eukaryota</taxon>
        <taxon>Fungi</taxon>
        <taxon>Dikarya</taxon>
        <taxon>Ascomycota</taxon>
        <taxon>Pezizomycotina</taxon>
        <taxon>Leotiomycetes</taxon>
        <taxon>Helotiales</taxon>
        <taxon>Lachnaceae</taxon>
        <taxon>Lachnellula</taxon>
    </lineage>
</organism>
<dbReference type="GO" id="GO:0000287">
    <property type="term" value="F:magnesium ion binding"/>
    <property type="evidence" value="ECO:0007669"/>
    <property type="project" value="TreeGrafter"/>
</dbReference>
<dbReference type="AlphaFoldDB" id="A0A8H8UK17"/>
<dbReference type="PANTHER" id="PTHR31739">
    <property type="entry name" value="ENT-COPALYL DIPHOSPHATE SYNTHASE, CHLOROPLASTIC"/>
    <property type="match status" value="1"/>
</dbReference>
<evidence type="ECO:0000313" key="3">
    <source>
        <dbReference type="Proteomes" id="UP000443090"/>
    </source>
</evidence>
<dbReference type="OrthoDB" id="3522442at2759"/>
<dbReference type="InterPro" id="IPR050148">
    <property type="entry name" value="Terpene_synthase-like"/>
</dbReference>
<dbReference type="Proteomes" id="UP000443090">
    <property type="component" value="Unassembled WGS sequence"/>
</dbReference>
<protein>
    <submittedName>
        <fullName evidence="2">Phyllocladan-16-alpha-ol synthase</fullName>
    </submittedName>
</protein>
<comment type="caution">
    <text evidence="2">The sequence shown here is derived from an EMBL/GenBank/DDBJ whole genome shotgun (WGS) entry which is preliminary data.</text>
</comment>
<dbReference type="PANTHER" id="PTHR31739:SF25">
    <property type="entry name" value="(E,E)-GERANYLLINALOOL SYNTHASE"/>
    <property type="match status" value="1"/>
</dbReference>
<comment type="similarity">
    <text evidence="1">Belongs to the terpene synthase family.</text>
</comment>
<dbReference type="SUPFAM" id="SSF48239">
    <property type="entry name" value="Terpenoid cyclases/Protein prenyltransferases"/>
    <property type="match status" value="1"/>
</dbReference>